<evidence type="ECO:0000256" key="8">
    <source>
        <dbReference type="SAM" id="MobiDB-lite"/>
    </source>
</evidence>
<dbReference type="GO" id="GO:0000122">
    <property type="term" value="P:negative regulation of transcription by RNA polymerase II"/>
    <property type="evidence" value="ECO:0007669"/>
    <property type="project" value="InterPro"/>
</dbReference>
<dbReference type="Gene3D" id="6.10.250.2910">
    <property type="match status" value="1"/>
</dbReference>
<dbReference type="Pfam" id="PF15313">
    <property type="entry name" value="HEXIM"/>
    <property type="match status" value="1"/>
</dbReference>
<organism evidence="9 10">
    <name type="scientific">Caenorhabditis angaria</name>
    <dbReference type="NCBI Taxonomy" id="860376"/>
    <lineage>
        <taxon>Eukaryota</taxon>
        <taxon>Metazoa</taxon>
        <taxon>Ecdysozoa</taxon>
        <taxon>Nematoda</taxon>
        <taxon>Chromadorea</taxon>
        <taxon>Rhabditida</taxon>
        <taxon>Rhabditina</taxon>
        <taxon>Rhabditomorpha</taxon>
        <taxon>Rhabditoidea</taxon>
        <taxon>Rhabditidae</taxon>
        <taxon>Peloderinae</taxon>
        <taxon>Caenorhabditis</taxon>
    </lineage>
</organism>
<keyword evidence="5" id="KW-0175">Coiled coil</keyword>
<accession>A0A9P1IJT2</accession>
<evidence type="ECO:0000256" key="1">
    <source>
        <dbReference type="ARBA" id="ARBA00004123"/>
    </source>
</evidence>
<dbReference type="InterPro" id="IPR024872">
    <property type="entry name" value="HEXIM"/>
</dbReference>
<evidence type="ECO:0000256" key="5">
    <source>
        <dbReference type="ARBA" id="ARBA00023054"/>
    </source>
</evidence>
<dbReference type="OrthoDB" id="10058500at2759"/>
<sequence length="227" mass="25594">MSSEARSETESEGGGGGTDRKSKRIRRRRGNRRFKPYGLVDECESLDGDDTKRKRRTLERVSMAPSNTTQFLLEDREARAEAEHESEQKYEAAERRRIRSISCGSGDAANCSSFLAGSDQDSSSEGESEADRDFDRDYLEVKRERIEKMSKSELEQELLERDRDQETLVDQCGKFRTENRHLKELLTANGIAYKTHATTSSADSSSEQPVSTMSPKYESQSPTIAAS</sequence>
<comment type="caution">
    <text evidence="9">The sequence shown here is derived from an EMBL/GenBank/DDBJ whole genome shotgun (WGS) entry which is preliminary data.</text>
</comment>
<keyword evidence="6" id="KW-0804">Transcription</keyword>
<feature type="compositionally biased region" description="Basic residues" evidence="8">
    <location>
        <begin position="21"/>
        <end position="35"/>
    </location>
</feature>
<keyword evidence="10" id="KW-1185">Reference proteome</keyword>
<dbReference type="PRINTS" id="PR02094">
    <property type="entry name" value="HEXIMFAMILY"/>
</dbReference>
<feature type="compositionally biased region" description="Polar residues" evidence="8">
    <location>
        <begin position="207"/>
        <end position="227"/>
    </location>
</feature>
<evidence type="ECO:0000256" key="2">
    <source>
        <dbReference type="ARBA" id="ARBA00008409"/>
    </source>
</evidence>
<feature type="region of interest" description="Disordered" evidence="8">
    <location>
        <begin position="193"/>
        <end position="227"/>
    </location>
</feature>
<evidence type="ECO:0000256" key="4">
    <source>
        <dbReference type="ARBA" id="ARBA00023015"/>
    </source>
</evidence>
<name>A0A9P1IJT2_9PELO</name>
<dbReference type="EMBL" id="CANHGI010000003">
    <property type="protein sequence ID" value="CAI5446371.1"/>
    <property type="molecule type" value="Genomic_DNA"/>
</dbReference>
<proteinExistence type="inferred from homology"/>
<evidence type="ECO:0000313" key="9">
    <source>
        <dbReference type="EMBL" id="CAI5446371.1"/>
    </source>
</evidence>
<keyword evidence="3" id="KW-0678">Repressor</keyword>
<dbReference type="GO" id="GO:0097322">
    <property type="term" value="F:7SK snRNA binding"/>
    <property type="evidence" value="ECO:0007669"/>
    <property type="project" value="TreeGrafter"/>
</dbReference>
<gene>
    <name evidence="9" type="ORF">CAMP_LOCUS9008</name>
</gene>
<comment type="subcellular location">
    <subcellularLocation>
        <location evidence="1">Nucleus</location>
    </subcellularLocation>
</comment>
<evidence type="ECO:0000256" key="6">
    <source>
        <dbReference type="ARBA" id="ARBA00023163"/>
    </source>
</evidence>
<dbReference type="GO" id="GO:0005654">
    <property type="term" value="C:nucleoplasm"/>
    <property type="evidence" value="ECO:0007669"/>
    <property type="project" value="TreeGrafter"/>
</dbReference>
<evidence type="ECO:0000313" key="10">
    <source>
        <dbReference type="Proteomes" id="UP001152747"/>
    </source>
</evidence>
<keyword evidence="7" id="KW-0539">Nucleus</keyword>
<dbReference type="GO" id="GO:0005737">
    <property type="term" value="C:cytoplasm"/>
    <property type="evidence" value="ECO:0007669"/>
    <property type="project" value="InterPro"/>
</dbReference>
<feature type="compositionally biased region" description="Basic and acidic residues" evidence="8">
    <location>
        <begin position="73"/>
        <end position="95"/>
    </location>
</feature>
<evidence type="ECO:0000256" key="3">
    <source>
        <dbReference type="ARBA" id="ARBA00022491"/>
    </source>
</evidence>
<keyword evidence="4" id="KW-0805">Transcription regulation</keyword>
<dbReference type="Proteomes" id="UP001152747">
    <property type="component" value="Unassembled WGS sequence"/>
</dbReference>
<comment type="similarity">
    <text evidence="2">Belongs to the HEXIM family.</text>
</comment>
<dbReference type="GO" id="GO:0004861">
    <property type="term" value="F:cyclin-dependent protein serine/threonine kinase inhibitor activity"/>
    <property type="evidence" value="ECO:0007669"/>
    <property type="project" value="InterPro"/>
</dbReference>
<reference evidence="9" key="1">
    <citation type="submission" date="2022-11" db="EMBL/GenBank/DDBJ databases">
        <authorList>
            <person name="Kikuchi T."/>
        </authorList>
    </citation>
    <scope>NUCLEOTIDE SEQUENCE</scope>
    <source>
        <strain evidence="9">PS1010</strain>
    </source>
</reference>
<protein>
    <submittedName>
        <fullName evidence="9">Uncharacterized protein</fullName>
    </submittedName>
</protein>
<feature type="compositionally biased region" description="Low complexity" evidence="8">
    <location>
        <begin position="197"/>
        <end position="206"/>
    </location>
</feature>
<dbReference type="PANTHER" id="PTHR13469:SF8">
    <property type="entry name" value="HEXIM P-TEFB COMPLEX SUBUNIT 1"/>
    <property type="match status" value="1"/>
</dbReference>
<feature type="region of interest" description="Disordered" evidence="8">
    <location>
        <begin position="112"/>
        <end position="137"/>
    </location>
</feature>
<feature type="region of interest" description="Disordered" evidence="8">
    <location>
        <begin position="1"/>
        <end position="97"/>
    </location>
</feature>
<dbReference type="PANTHER" id="PTHR13469">
    <property type="entry name" value="HEXAMETHYLENE BISACETAMIDE INDUCIBLE 1"/>
    <property type="match status" value="1"/>
</dbReference>
<evidence type="ECO:0000256" key="7">
    <source>
        <dbReference type="ARBA" id="ARBA00023242"/>
    </source>
</evidence>
<dbReference type="AlphaFoldDB" id="A0A9P1IJT2"/>